<name>A0A2L2LCD3_AGRTU</name>
<evidence type="ECO:0000313" key="1">
    <source>
        <dbReference type="EMBL" id="AVH41979.1"/>
    </source>
</evidence>
<organism evidence="1 2">
    <name type="scientific">Agrobacterium tumefaciens</name>
    <dbReference type="NCBI Taxonomy" id="358"/>
    <lineage>
        <taxon>Bacteria</taxon>
        <taxon>Pseudomonadati</taxon>
        <taxon>Pseudomonadota</taxon>
        <taxon>Alphaproteobacteria</taxon>
        <taxon>Hyphomicrobiales</taxon>
        <taxon>Rhizobiaceae</taxon>
        <taxon>Rhizobium/Agrobacterium group</taxon>
        <taxon>Agrobacterium</taxon>
        <taxon>Agrobacterium tumefaciens complex</taxon>
    </lineage>
</organism>
<proteinExistence type="predicted"/>
<dbReference type="AlphaFoldDB" id="A0A2L2LCD3"/>
<reference evidence="1 2" key="1">
    <citation type="submission" date="2018-02" db="EMBL/GenBank/DDBJ databases">
        <title>Complete genome sequence of Agrobacterium tumefaciens 1D1609.</title>
        <authorList>
            <person name="Cho S.-T."/>
            <person name="Haryono M."/>
            <person name="Chang H.-H."/>
            <person name="Santos M.N."/>
            <person name="Lai E.-M."/>
            <person name="Kuo C.-H."/>
        </authorList>
    </citation>
    <scope>NUCLEOTIDE SEQUENCE [LARGE SCALE GENOMIC DNA]</scope>
    <source>
        <strain evidence="1 2">1D1609</strain>
    </source>
</reference>
<protein>
    <submittedName>
        <fullName evidence="1">Uncharacterized protein</fullName>
    </submittedName>
</protein>
<dbReference type="RefSeq" id="WP_104679505.1">
    <property type="nucleotide sequence ID" value="NZ_CP026924.1"/>
</dbReference>
<dbReference type="Proteomes" id="UP000237717">
    <property type="component" value="Chromosome I"/>
</dbReference>
<accession>A0A2L2LCD3</accession>
<gene>
    <name evidence="1" type="ORF">At1D1609_19250</name>
</gene>
<evidence type="ECO:0000313" key="2">
    <source>
        <dbReference type="Proteomes" id="UP000237717"/>
    </source>
</evidence>
<dbReference type="EMBL" id="CP026924">
    <property type="protein sequence ID" value="AVH41979.1"/>
    <property type="molecule type" value="Genomic_DNA"/>
</dbReference>
<sequence length="151" mass="16877">MTTPDTTITTPTATLTEKELFAQFLRMNIQHWTNFGTLSKNYRPEDLLNASDDWCGPVGALAEAISDILACDDNPTERGEEVISAIEDYVGNLRLIFSDFKSLKGVKLVMPERPDEQDKDAYEAWENAAYAAEDNPRYHPVMDSSEVRGAA</sequence>